<name>A0A6M3LVP2_9ZZZZ</name>
<gene>
    <name evidence="1" type="ORF">MM415B07762_0009</name>
</gene>
<evidence type="ECO:0000313" key="1">
    <source>
        <dbReference type="EMBL" id="QJA96648.1"/>
    </source>
</evidence>
<sequence length="128" mass="14552">MCNVWYEGADGARRCHKPGVAWKAFVKKGNKLMPSYKGRDYTLQEGDTLKWDDSKVRPSQRPVSPGAGFFAYASERGLLRHLRRLPADVGHRVHYDQPIGTMRMIFNVNDPPDTVIVFREFTVGEQVG</sequence>
<proteinExistence type="predicted"/>
<organism evidence="1">
    <name type="scientific">viral metagenome</name>
    <dbReference type="NCBI Taxonomy" id="1070528"/>
    <lineage>
        <taxon>unclassified sequences</taxon>
        <taxon>metagenomes</taxon>
        <taxon>organismal metagenomes</taxon>
    </lineage>
</organism>
<accession>A0A6M3LVP2</accession>
<protein>
    <submittedName>
        <fullName evidence="1">Uncharacterized protein</fullName>
    </submittedName>
</protein>
<reference evidence="1" key="1">
    <citation type="submission" date="2020-03" db="EMBL/GenBank/DDBJ databases">
        <title>The deep terrestrial virosphere.</title>
        <authorList>
            <person name="Holmfeldt K."/>
            <person name="Nilsson E."/>
            <person name="Simone D."/>
            <person name="Lopez-Fernandez M."/>
            <person name="Wu X."/>
            <person name="de Brujin I."/>
            <person name="Lundin D."/>
            <person name="Andersson A."/>
            <person name="Bertilsson S."/>
            <person name="Dopson M."/>
        </authorList>
    </citation>
    <scope>NUCLEOTIDE SEQUENCE</scope>
    <source>
        <strain evidence="1">MM415B07762</strain>
    </source>
</reference>
<dbReference type="EMBL" id="MT143420">
    <property type="protein sequence ID" value="QJA96648.1"/>
    <property type="molecule type" value="Genomic_DNA"/>
</dbReference>
<dbReference type="AlphaFoldDB" id="A0A6M3LVP2"/>